<name>A0A382EP46_9ZZZZ</name>
<dbReference type="Gene3D" id="3.40.50.10540">
    <property type="entry name" value="Crotonobetainyl-coa:carnitine coa-transferase, domain 1"/>
    <property type="match status" value="1"/>
</dbReference>
<dbReference type="InterPro" id="IPR023606">
    <property type="entry name" value="CoA-Trfase_III_dom_1_sf"/>
</dbReference>
<dbReference type="PANTHER" id="PTHR48228:SF5">
    <property type="entry name" value="ALPHA-METHYLACYL-COA RACEMASE"/>
    <property type="match status" value="1"/>
</dbReference>
<dbReference type="InterPro" id="IPR003673">
    <property type="entry name" value="CoA-Trfase_fam_III"/>
</dbReference>
<sequence>MAGPLEGIRIIEFSQIIAAPFAGSMLSDMGAEVIKIEPPTGDPWRYALEIIPGITGYGRSFFALNRGKKGMIIDLKNPKSQKIVEKLCKISD</sequence>
<protein>
    <recommendedName>
        <fullName evidence="2">CoA transferase</fullName>
    </recommendedName>
</protein>
<dbReference type="GO" id="GO:0003824">
    <property type="term" value="F:catalytic activity"/>
    <property type="evidence" value="ECO:0007669"/>
    <property type="project" value="InterPro"/>
</dbReference>
<dbReference type="AlphaFoldDB" id="A0A382EP46"/>
<accession>A0A382EP46</accession>
<feature type="non-terminal residue" evidence="1">
    <location>
        <position position="92"/>
    </location>
</feature>
<proteinExistence type="predicted"/>
<dbReference type="Pfam" id="PF02515">
    <property type="entry name" value="CoA_transf_3"/>
    <property type="match status" value="1"/>
</dbReference>
<evidence type="ECO:0008006" key="2">
    <source>
        <dbReference type="Google" id="ProtNLM"/>
    </source>
</evidence>
<gene>
    <name evidence="1" type="ORF">METZ01_LOCUS204956</name>
</gene>
<dbReference type="InterPro" id="IPR050509">
    <property type="entry name" value="CoA-transferase_III"/>
</dbReference>
<dbReference type="EMBL" id="UINC01045393">
    <property type="protein sequence ID" value="SVB52102.1"/>
    <property type="molecule type" value="Genomic_DNA"/>
</dbReference>
<organism evidence="1">
    <name type="scientific">marine metagenome</name>
    <dbReference type="NCBI Taxonomy" id="408172"/>
    <lineage>
        <taxon>unclassified sequences</taxon>
        <taxon>metagenomes</taxon>
        <taxon>ecological metagenomes</taxon>
    </lineage>
</organism>
<dbReference type="SUPFAM" id="SSF89796">
    <property type="entry name" value="CoA-transferase family III (CaiB/BaiF)"/>
    <property type="match status" value="1"/>
</dbReference>
<reference evidence="1" key="1">
    <citation type="submission" date="2018-05" db="EMBL/GenBank/DDBJ databases">
        <authorList>
            <person name="Lanie J.A."/>
            <person name="Ng W.-L."/>
            <person name="Kazmierczak K.M."/>
            <person name="Andrzejewski T.M."/>
            <person name="Davidsen T.M."/>
            <person name="Wayne K.J."/>
            <person name="Tettelin H."/>
            <person name="Glass J.I."/>
            <person name="Rusch D."/>
            <person name="Podicherti R."/>
            <person name="Tsui H.-C.T."/>
            <person name="Winkler M.E."/>
        </authorList>
    </citation>
    <scope>NUCLEOTIDE SEQUENCE</scope>
</reference>
<evidence type="ECO:0000313" key="1">
    <source>
        <dbReference type="EMBL" id="SVB52102.1"/>
    </source>
</evidence>
<dbReference type="PANTHER" id="PTHR48228">
    <property type="entry name" value="SUCCINYL-COA--D-CITRAMALATE COA-TRANSFERASE"/>
    <property type="match status" value="1"/>
</dbReference>